<organism evidence="1 2">
    <name type="scientific">Escherichia coli</name>
    <dbReference type="NCBI Taxonomy" id="562"/>
    <lineage>
        <taxon>Bacteria</taxon>
        <taxon>Pseudomonadati</taxon>
        <taxon>Pseudomonadota</taxon>
        <taxon>Gammaproteobacteria</taxon>
        <taxon>Enterobacterales</taxon>
        <taxon>Enterobacteriaceae</taxon>
        <taxon>Escherichia</taxon>
    </lineage>
</organism>
<evidence type="ECO:0000313" key="1">
    <source>
        <dbReference type="EMBL" id="STM36747.1"/>
    </source>
</evidence>
<dbReference type="Proteomes" id="UP000254429">
    <property type="component" value="Unassembled WGS sequence"/>
</dbReference>
<sequence>MPYDMVCLNQSHRKQCITYINNMFLRYLSLLQEFLI</sequence>
<name>A0A377DMA2_ECOLX</name>
<accession>A0A377DMA2</accession>
<dbReference type="EMBL" id="UGFG01000001">
    <property type="protein sequence ID" value="STM36747.1"/>
    <property type="molecule type" value="Genomic_DNA"/>
</dbReference>
<dbReference type="AlphaFoldDB" id="A0A377DMA2"/>
<evidence type="ECO:0000313" key="2">
    <source>
        <dbReference type="Proteomes" id="UP000254429"/>
    </source>
</evidence>
<reference evidence="1 2" key="1">
    <citation type="submission" date="2018-06" db="EMBL/GenBank/DDBJ databases">
        <authorList>
            <consortium name="Pathogen Informatics"/>
            <person name="Doyle S."/>
        </authorList>
    </citation>
    <scope>NUCLEOTIDE SEQUENCE [LARGE SCALE GENOMIC DNA]</scope>
    <source>
        <strain evidence="1 2">NCTC8500</strain>
    </source>
</reference>
<gene>
    <name evidence="1" type="ORF">NCTC8500_00450</name>
</gene>
<proteinExistence type="predicted"/>
<protein>
    <submittedName>
        <fullName evidence="1">Uncharacterized protein</fullName>
    </submittedName>
</protein>